<evidence type="ECO:0000313" key="15">
    <source>
        <dbReference type="Proteomes" id="UP000026915"/>
    </source>
</evidence>
<evidence type="ECO:0000256" key="9">
    <source>
        <dbReference type="ARBA" id="ARBA00023136"/>
    </source>
</evidence>
<keyword evidence="2" id="KW-0813">Transport</keyword>
<keyword evidence="4" id="KW-0633">Potassium transport</keyword>
<feature type="transmembrane region" description="Helical" evidence="12">
    <location>
        <begin position="20"/>
        <end position="42"/>
    </location>
</feature>
<comment type="similarity">
    <text evidence="11">Belongs to the Ca(2+):cation antiporter (CaCA) (TC 2.A.19) family. Cation/calcium exchanger (CCX) subfamily.</text>
</comment>
<feature type="transmembrane region" description="Helical" evidence="12">
    <location>
        <begin position="298"/>
        <end position="319"/>
    </location>
</feature>
<keyword evidence="7 12" id="KW-1133">Transmembrane helix</keyword>
<dbReference type="AlphaFoldDB" id="A0A061F192"/>
<dbReference type="InParanoid" id="A0A061F192"/>
<evidence type="ECO:0000313" key="14">
    <source>
        <dbReference type="EMBL" id="EOY10457.1"/>
    </source>
</evidence>
<feature type="transmembrane region" description="Helical" evidence="12">
    <location>
        <begin position="499"/>
        <end position="517"/>
    </location>
</feature>
<evidence type="ECO:0000256" key="7">
    <source>
        <dbReference type="ARBA" id="ARBA00022989"/>
    </source>
</evidence>
<evidence type="ECO:0000256" key="1">
    <source>
        <dbReference type="ARBA" id="ARBA00004141"/>
    </source>
</evidence>
<protein>
    <submittedName>
        <fullName evidence="14">Sodium/calcium exchanger family protein isoform 1</fullName>
    </submittedName>
</protein>
<keyword evidence="8" id="KW-0915">Sodium</keyword>
<reference evidence="14 15" key="1">
    <citation type="journal article" date="2013" name="Genome Biol.">
        <title>The genome sequence of the most widely cultivated cacao type and its use to identify candidate genes regulating pod color.</title>
        <authorList>
            <person name="Motamayor J.C."/>
            <person name="Mockaitis K."/>
            <person name="Schmutz J."/>
            <person name="Haiminen N."/>
            <person name="Iii D.L."/>
            <person name="Cornejo O."/>
            <person name="Findley S.D."/>
            <person name="Zheng P."/>
            <person name="Utro F."/>
            <person name="Royaert S."/>
            <person name="Saski C."/>
            <person name="Jenkins J."/>
            <person name="Podicheti R."/>
            <person name="Zhao M."/>
            <person name="Scheffler B.E."/>
            <person name="Stack J.C."/>
            <person name="Feltus F.A."/>
            <person name="Mustiga G.M."/>
            <person name="Amores F."/>
            <person name="Phillips W."/>
            <person name="Marelli J.P."/>
            <person name="May G.D."/>
            <person name="Shapiro H."/>
            <person name="Ma J."/>
            <person name="Bustamante C.D."/>
            <person name="Schnell R.J."/>
            <person name="Main D."/>
            <person name="Gilbert D."/>
            <person name="Parida L."/>
            <person name="Kuhn D.N."/>
        </authorList>
    </citation>
    <scope>NUCLEOTIDE SEQUENCE [LARGE SCALE GENOMIC DNA]</scope>
    <source>
        <strain evidence="15">cv. Matina 1-6</strain>
    </source>
</reference>
<evidence type="ECO:0000256" key="6">
    <source>
        <dbReference type="ARBA" id="ARBA00022958"/>
    </source>
</evidence>
<feature type="transmembrane region" description="Helical" evidence="12">
    <location>
        <begin position="567"/>
        <end position="598"/>
    </location>
</feature>
<keyword evidence="10" id="KW-0739">Sodium transport</keyword>
<dbReference type="InterPro" id="IPR004837">
    <property type="entry name" value="NaCa_Exmemb"/>
</dbReference>
<feature type="transmembrane region" description="Helical" evidence="12">
    <location>
        <begin position="189"/>
        <end position="208"/>
    </location>
</feature>
<dbReference type="PANTHER" id="PTHR12266">
    <property type="entry name" value="NA+/CA2+ K+ INDEPENDENT EXCHANGER"/>
    <property type="match status" value="1"/>
</dbReference>
<evidence type="ECO:0000256" key="3">
    <source>
        <dbReference type="ARBA" id="ARBA00022449"/>
    </source>
</evidence>
<accession>A0A061F192</accession>
<feature type="transmembrane region" description="Helical" evidence="12">
    <location>
        <begin position="265"/>
        <end position="286"/>
    </location>
</feature>
<organism evidence="14 15">
    <name type="scientific">Theobroma cacao</name>
    <name type="common">Cacao</name>
    <name type="synonym">Cocoa</name>
    <dbReference type="NCBI Taxonomy" id="3641"/>
    <lineage>
        <taxon>Eukaryota</taxon>
        <taxon>Viridiplantae</taxon>
        <taxon>Streptophyta</taxon>
        <taxon>Embryophyta</taxon>
        <taxon>Tracheophyta</taxon>
        <taxon>Spermatophyta</taxon>
        <taxon>Magnoliopsida</taxon>
        <taxon>eudicotyledons</taxon>
        <taxon>Gunneridae</taxon>
        <taxon>Pentapetalae</taxon>
        <taxon>rosids</taxon>
        <taxon>malvids</taxon>
        <taxon>Malvales</taxon>
        <taxon>Malvaceae</taxon>
        <taxon>Byttnerioideae</taxon>
        <taxon>Theobroma</taxon>
    </lineage>
</organism>
<dbReference type="PANTHER" id="PTHR12266:SF18">
    <property type="entry name" value="CATION_CALCIUM EXCHANGER 2"/>
    <property type="match status" value="1"/>
</dbReference>
<feature type="domain" description="Sodium/calcium exchanger membrane region" evidence="13">
    <location>
        <begin position="503"/>
        <end position="652"/>
    </location>
</feature>
<dbReference type="Proteomes" id="UP000026915">
    <property type="component" value="Chromosome 5"/>
</dbReference>
<dbReference type="OMA" id="RDICFYL"/>
<dbReference type="InterPro" id="IPR051359">
    <property type="entry name" value="CaCA_antiporter"/>
</dbReference>
<feature type="transmembrane region" description="Helical" evidence="12">
    <location>
        <begin position="639"/>
        <end position="657"/>
    </location>
</feature>
<evidence type="ECO:0000256" key="8">
    <source>
        <dbReference type="ARBA" id="ARBA00023053"/>
    </source>
</evidence>
<feature type="transmembrane region" description="Helical" evidence="12">
    <location>
        <begin position="524"/>
        <end position="547"/>
    </location>
</feature>
<dbReference type="GO" id="GO:0006812">
    <property type="term" value="P:monoatomic cation transport"/>
    <property type="evidence" value="ECO:0000318"/>
    <property type="project" value="GO_Central"/>
</dbReference>
<dbReference type="Pfam" id="PF01699">
    <property type="entry name" value="Na_Ca_ex"/>
    <property type="match status" value="2"/>
</dbReference>
<keyword evidence="3" id="KW-0050">Antiport</keyword>
<gene>
    <name evidence="14" type="ORF">TCM_025817</name>
</gene>
<keyword evidence="5 12" id="KW-0812">Transmembrane</keyword>
<feature type="domain" description="Sodium/calcium exchanger membrane region" evidence="13">
    <location>
        <begin position="198"/>
        <end position="342"/>
    </location>
</feature>
<evidence type="ECO:0000256" key="12">
    <source>
        <dbReference type="SAM" id="Phobius"/>
    </source>
</evidence>
<dbReference type="InterPro" id="IPR044880">
    <property type="entry name" value="NCX_ion-bd_dom_sf"/>
</dbReference>
<dbReference type="GO" id="GO:0006814">
    <property type="term" value="P:sodium ion transport"/>
    <property type="evidence" value="ECO:0007669"/>
    <property type="project" value="UniProtKB-KW"/>
</dbReference>
<evidence type="ECO:0000259" key="13">
    <source>
        <dbReference type="Pfam" id="PF01699"/>
    </source>
</evidence>
<keyword evidence="10" id="KW-0406">Ion transport</keyword>
<evidence type="ECO:0000256" key="4">
    <source>
        <dbReference type="ARBA" id="ARBA00022538"/>
    </source>
</evidence>
<dbReference type="GO" id="GO:0015297">
    <property type="term" value="F:antiporter activity"/>
    <property type="evidence" value="ECO:0007669"/>
    <property type="project" value="UniProtKB-KW"/>
</dbReference>
<feature type="transmembrane region" description="Helical" evidence="12">
    <location>
        <begin position="400"/>
        <end position="419"/>
    </location>
</feature>
<dbReference type="FunCoup" id="A0A061F192">
    <property type="interactions" value="417"/>
</dbReference>
<dbReference type="eggNOG" id="KOG2399">
    <property type="taxonomic scope" value="Eukaryota"/>
</dbReference>
<keyword evidence="6" id="KW-0630">Potassium</keyword>
<keyword evidence="15" id="KW-1185">Reference proteome</keyword>
<evidence type="ECO:0000256" key="2">
    <source>
        <dbReference type="ARBA" id="ARBA00022448"/>
    </source>
</evidence>
<evidence type="ECO:0000256" key="11">
    <source>
        <dbReference type="ARBA" id="ARBA00038187"/>
    </source>
</evidence>
<feature type="transmembrane region" description="Helical" evidence="12">
    <location>
        <begin position="610"/>
        <end position="627"/>
    </location>
</feature>
<dbReference type="GO" id="GO:0006813">
    <property type="term" value="P:potassium ion transport"/>
    <property type="evidence" value="ECO:0007669"/>
    <property type="project" value="UniProtKB-KW"/>
</dbReference>
<evidence type="ECO:0000256" key="10">
    <source>
        <dbReference type="ARBA" id="ARBA00023201"/>
    </source>
</evidence>
<comment type="subcellular location">
    <subcellularLocation>
        <location evidence="1">Membrane</location>
        <topology evidence="1">Multi-pass membrane protein</topology>
    </subcellularLocation>
</comment>
<feature type="transmembrane region" description="Helical" evidence="12">
    <location>
        <begin position="325"/>
        <end position="348"/>
    </location>
</feature>
<keyword evidence="9 12" id="KW-0472">Membrane</keyword>
<dbReference type="EMBL" id="CM001883">
    <property type="protein sequence ID" value="EOY10457.1"/>
    <property type="molecule type" value="Genomic_DNA"/>
</dbReference>
<dbReference type="GO" id="GO:0008324">
    <property type="term" value="F:monoatomic cation transmembrane transporter activity"/>
    <property type="evidence" value="ECO:0000318"/>
    <property type="project" value="GO_Central"/>
</dbReference>
<evidence type="ECO:0000256" key="5">
    <source>
        <dbReference type="ARBA" id="ARBA00022692"/>
    </source>
</evidence>
<proteinExistence type="inferred from homology"/>
<feature type="transmembrane region" description="Helical" evidence="12">
    <location>
        <begin position="439"/>
        <end position="457"/>
    </location>
</feature>
<dbReference type="Gene3D" id="1.20.1420.30">
    <property type="entry name" value="NCX, central ion-binding region"/>
    <property type="match status" value="2"/>
</dbReference>
<feature type="transmembrane region" description="Helical" evidence="12">
    <location>
        <begin position="469"/>
        <end position="487"/>
    </location>
</feature>
<sequence>MLRAKPHLPPWPSTSSNNDFLASFTLSSTEKLTFAVLLVPLLRLPTLNTRLPRVSFALALYPVFSSGWYWCNYETNLINYAPLAKSPSTSYKTKFSPTLLISPNYGYPAPTENQEIVLRELFLQHMQRSSGNLVLSGYNSIGDNQQDCKLLEKLDDYKAKCSYLKSNNPCVSQGYVDYLYLFYCNFGRFPLLGHCLLVLWLLVLFYLLGNTASEYFCYSLESLSSLLKLSPTLAGVTLLSLGNGAPDVFSSIASFMDSGTEDVGLNTVLGGAFFVTCVVVGTISTLTHRKRVQVNKPAFVRDVCYILLVLASLSLILVYGKINLWGAMTFSSMYILYVIIVYIMYIFWNSGGMENIDSDSSYNSGLSIPLLTGIEKVELDCLEEGNLEDNNGVGFKKRCFCLRLLAPCSMLLFILQMPLDLPRRLTIPIACEERWSKPVAVVSVALAPILISVLWDLQDDNLSFNTSLLVYGIGFLFGITFGVLAYLTTENSSPPKKCLFPWLAGGFIMSVIWSYIIAQELVGLLISIGYLTGISHSILGLTVLAWGNSLGDLITNLTMALNGGPKGAQVAISGCYAGPIFNILFGLGISMIGSAWFGYPSPVQIPKDPYLLETLGFQVAALLWALLVLPMRDMRLDGVLGGGLFLIYLTSISLRLIQVVGPIQLHTVT</sequence>
<name>A0A061F192_THECC</name>
<dbReference type="Gramene" id="EOY10457">
    <property type="protein sequence ID" value="EOY10457"/>
    <property type="gene ID" value="TCM_025817"/>
</dbReference>
<dbReference type="GO" id="GO:0016020">
    <property type="term" value="C:membrane"/>
    <property type="evidence" value="ECO:0000318"/>
    <property type="project" value="GO_Central"/>
</dbReference>